<name>A0A7V1CXP4_9GAMM</name>
<keyword evidence="1" id="KW-0560">Oxidoreductase</keyword>
<dbReference type="EMBL" id="DRGM01000079">
    <property type="protein sequence ID" value="HEA16247.1"/>
    <property type="molecule type" value="Genomic_DNA"/>
</dbReference>
<dbReference type="GO" id="GO:0016706">
    <property type="term" value="F:2-oxoglutarate-dependent dioxygenase activity"/>
    <property type="evidence" value="ECO:0007669"/>
    <property type="project" value="UniProtKB-ARBA"/>
</dbReference>
<feature type="region of interest" description="Disordered" evidence="2">
    <location>
        <begin position="1"/>
        <end position="26"/>
    </location>
</feature>
<dbReference type="Gene3D" id="3.60.130.10">
    <property type="entry name" value="Clavaminate synthase-like"/>
    <property type="match status" value="1"/>
</dbReference>
<reference evidence="3" key="1">
    <citation type="journal article" date="2020" name="mSystems">
        <title>Genome- and Community-Level Interaction Insights into Carbon Utilization and Element Cycling Functions of Hydrothermarchaeota in Hydrothermal Sediment.</title>
        <authorList>
            <person name="Zhou Z."/>
            <person name="Liu Y."/>
            <person name="Xu W."/>
            <person name="Pan J."/>
            <person name="Luo Z.H."/>
            <person name="Li M."/>
        </authorList>
    </citation>
    <scope>NUCLEOTIDE SEQUENCE [LARGE SCALE GENOMIC DNA]</scope>
    <source>
        <strain evidence="3">HyVt-346</strain>
    </source>
</reference>
<gene>
    <name evidence="3" type="ORF">ENH88_07335</name>
</gene>
<evidence type="ECO:0000256" key="2">
    <source>
        <dbReference type="SAM" id="MobiDB-lite"/>
    </source>
</evidence>
<sequence>MTEFDLSNFRLNGDEQNETDPRKDPHTNGLLFADSHFLSEELALGIESSIQSQEPVIILRGAFETHTYPLTPTEFQVSDDKYWWSAANTANGIASKFGLKLCSYYSENNGELFVNLVANPNNKKSQNAMRGHTDAVAHRMPQEVNILNESPSPDYVMLIVLRNPNKVPTIVASLSDILERLSVSAMDELALPQFIIRPQATFNIDRILYNVPILFLNPFSIRYSHGKVSYDPKGTNADKVKNAISELNEAIITSSSEVVGNPGDIILVNNRTAIHGRKAPGSDSAGDSRWLMRTYAIFEGQSTSHKEGVPDKLMP</sequence>
<organism evidence="3">
    <name type="scientific">Pseudoalteromonas prydzensis</name>
    <dbReference type="NCBI Taxonomy" id="182141"/>
    <lineage>
        <taxon>Bacteria</taxon>
        <taxon>Pseudomonadati</taxon>
        <taxon>Pseudomonadota</taxon>
        <taxon>Gammaproteobacteria</taxon>
        <taxon>Alteromonadales</taxon>
        <taxon>Pseudoalteromonadaceae</taxon>
        <taxon>Pseudoalteromonas</taxon>
    </lineage>
</organism>
<proteinExistence type="predicted"/>
<evidence type="ECO:0008006" key="4">
    <source>
        <dbReference type="Google" id="ProtNLM"/>
    </source>
</evidence>
<dbReference type="AlphaFoldDB" id="A0A7V1CXP4"/>
<dbReference type="RefSeq" id="WP_304181216.1">
    <property type="nucleotide sequence ID" value="NZ_DRGM01000079.1"/>
</dbReference>
<evidence type="ECO:0000313" key="3">
    <source>
        <dbReference type="EMBL" id="HEA16247.1"/>
    </source>
</evidence>
<dbReference type="InterPro" id="IPR042098">
    <property type="entry name" value="TauD-like_sf"/>
</dbReference>
<dbReference type="SUPFAM" id="SSF51197">
    <property type="entry name" value="Clavaminate synthase-like"/>
    <property type="match status" value="1"/>
</dbReference>
<evidence type="ECO:0000256" key="1">
    <source>
        <dbReference type="ARBA" id="ARBA00023002"/>
    </source>
</evidence>
<accession>A0A7V1CXP4</accession>
<protein>
    <recommendedName>
        <fullName evidence="4">TauD/TfdA-like domain-containing protein</fullName>
    </recommendedName>
</protein>
<dbReference type="Proteomes" id="UP000886188">
    <property type="component" value="Unassembled WGS sequence"/>
</dbReference>
<comment type="caution">
    <text evidence="3">The sequence shown here is derived from an EMBL/GenBank/DDBJ whole genome shotgun (WGS) entry which is preliminary data.</text>
</comment>